<feature type="repeat" description="WD" evidence="3">
    <location>
        <begin position="289"/>
        <end position="323"/>
    </location>
</feature>
<keyword evidence="2" id="KW-0677">Repeat</keyword>
<dbReference type="InterPro" id="IPR001680">
    <property type="entry name" value="WD40_rpt"/>
</dbReference>
<evidence type="ECO:0000256" key="1">
    <source>
        <dbReference type="ARBA" id="ARBA00022574"/>
    </source>
</evidence>
<keyword evidence="1 3" id="KW-0853">WD repeat</keyword>
<evidence type="ECO:0000256" key="4">
    <source>
        <dbReference type="SAM" id="SignalP"/>
    </source>
</evidence>
<feature type="chain" id="PRO_5010722984" evidence="4">
    <location>
        <begin position="24"/>
        <end position="332"/>
    </location>
</feature>
<dbReference type="PRINTS" id="PR00320">
    <property type="entry name" value="GPROTEINBRPT"/>
</dbReference>
<dbReference type="Pfam" id="PF00400">
    <property type="entry name" value="WD40"/>
    <property type="match status" value="6"/>
</dbReference>
<feature type="repeat" description="WD" evidence="3">
    <location>
        <begin position="114"/>
        <end position="146"/>
    </location>
</feature>
<dbReference type="AlphaFoldDB" id="A0A1V1PFJ7"/>
<dbReference type="EMBL" id="ATBP01000053">
    <property type="protein sequence ID" value="ETR73546.1"/>
    <property type="molecule type" value="Genomic_DNA"/>
</dbReference>
<dbReference type="InterPro" id="IPR015943">
    <property type="entry name" value="WD40/YVTN_repeat-like_dom_sf"/>
</dbReference>
<dbReference type="PANTHER" id="PTHR19848:SF8">
    <property type="entry name" value="F-BOX AND WD REPEAT DOMAIN CONTAINING 7"/>
    <property type="match status" value="1"/>
</dbReference>
<dbReference type="PANTHER" id="PTHR19848">
    <property type="entry name" value="WD40 REPEAT PROTEIN"/>
    <property type="match status" value="1"/>
</dbReference>
<feature type="signal peptide" evidence="4">
    <location>
        <begin position="1"/>
        <end position="23"/>
    </location>
</feature>
<organism evidence="5 6">
    <name type="scientific">Candidatus Magnetoglobus multicellularis str. Araruama</name>
    <dbReference type="NCBI Taxonomy" id="890399"/>
    <lineage>
        <taxon>Bacteria</taxon>
        <taxon>Pseudomonadati</taxon>
        <taxon>Thermodesulfobacteriota</taxon>
        <taxon>Desulfobacteria</taxon>
        <taxon>Desulfobacterales</taxon>
        <taxon>Desulfobacteraceae</taxon>
        <taxon>Candidatus Magnetoglobus</taxon>
    </lineage>
</organism>
<comment type="caution">
    <text evidence="5">The sequence shown here is derived from an EMBL/GenBank/DDBJ whole genome shotgun (WGS) entry which is preliminary data.</text>
</comment>
<proteinExistence type="predicted"/>
<protein>
    <submittedName>
        <fullName evidence="5">WD-40 repeat protein</fullName>
    </submittedName>
</protein>
<dbReference type="CDD" id="cd00200">
    <property type="entry name" value="WD40"/>
    <property type="match status" value="1"/>
</dbReference>
<dbReference type="InterPro" id="IPR036322">
    <property type="entry name" value="WD40_repeat_dom_sf"/>
</dbReference>
<dbReference type="SUPFAM" id="SSF50978">
    <property type="entry name" value="WD40 repeat-like"/>
    <property type="match status" value="2"/>
</dbReference>
<dbReference type="Proteomes" id="UP000189670">
    <property type="component" value="Unassembled WGS sequence"/>
</dbReference>
<dbReference type="PROSITE" id="PS00678">
    <property type="entry name" value="WD_REPEATS_1"/>
    <property type="match status" value="1"/>
</dbReference>
<dbReference type="InterPro" id="IPR019775">
    <property type="entry name" value="WD40_repeat_CS"/>
</dbReference>
<reference evidence="6" key="1">
    <citation type="submission" date="2012-11" db="EMBL/GenBank/DDBJ databases">
        <authorList>
            <person name="Lucero-Rivera Y.E."/>
            <person name="Tovar-Ramirez D."/>
        </authorList>
    </citation>
    <scope>NUCLEOTIDE SEQUENCE [LARGE SCALE GENOMIC DNA]</scope>
    <source>
        <strain evidence="6">Araruama</strain>
    </source>
</reference>
<accession>A0A1V1PFJ7</accession>
<name>A0A1V1PFJ7_9BACT</name>
<dbReference type="SMART" id="SM00320">
    <property type="entry name" value="WD40"/>
    <property type="match status" value="6"/>
</dbReference>
<feature type="repeat" description="WD" evidence="3">
    <location>
        <begin position="245"/>
        <end position="276"/>
    </location>
</feature>
<dbReference type="InterPro" id="IPR020472">
    <property type="entry name" value="WD40_PAC1"/>
</dbReference>
<sequence>MKKIQTSCLIIIFLFACSSQFYAMNCKQLSHYDGRVWSVTFSPSGKYFAASSAETRLTIYDKSFNVLFQTDDLIKEVSAIEFSPDEKYLAIPKYKNETDVGLIDLNHFQVYHILSGHTDWVTCVDFSSDGMIVATGSDDKSVRTWKRIGQSFMFHQLITGHGGSIANLCFSQNSQFLAVCGNNIIRIYKKAYDQYILYQTITTDARFVNGLAFNPKDHSLAIGTYDGTILIYQNKGSQFILKHQMQAHQKMVHSIDFTPDGQYMATGSWDSQICLWGQLQSNLLKMGQLTGHKKQVYDIAFHPDGQCLASGSEDNTVLIWDIQLNHKGMLEK</sequence>
<dbReference type="Gene3D" id="2.130.10.10">
    <property type="entry name" value="YVTN repeat-like/Quinoprotein amine dehydrogenase"/>
    <property type="match status" value="2"/>
</dbReference>
<dbReference type="PROSITE" id="PS50294">
    <property type="entry name" value="WD_REPEATS_REGION"/>
    <property type="match status" value="3"/>
</dbReference>
<dbReference type="PROSITE" id="PS50082">
    <property type="entry name" value="WD_REPEATS_2"/>
    <property type="match status" value="3"/>
</dbReference>
<gene>
    <name evidence="5" type="ORF">OMM_00880</name>
</gene>
<evidence type="ECO:0000256" key="2">
    <source>
        <dbReference type="ARBA" id="ARBA00022737"/>
    </source>
</evidence>
<dbReference type="PROSITE" id="PS51257">
    <property type="entry name" value="PROKAR_LIPOPROTEIN"/>
    <property type="match status" value="1"/>
</dbReference>
<evidence type="ECO:0000256" key="3">
    <source>
        <dbReference type="PROSITE-ProRule" id="PRU00221"/>
    </source>
</evidence>
<evidence type="ECO:0000313" key="5">
    <source>
        <dbReference type="EMBL" id="ETR73546.1"/>
    </source>
</evidence>
<evidence type="ECO:0000313" key="6">
    <source>
        <dbReference type="Proteomes" id="UP000189670"/>
    </source>
</evidence>
<keyword evidence="4" id="KW-0732">Signal</keyword>